<sequence length="348" mass="40580">MAETEKELIQNQGIKDPTLKVPRRTYVYIIEPITISQPIVQPKLPQIDPKDRGKQNVIFKSKKELSKEAKMKIDEELAKQLEAKELESKQEKIKVIKPTNSFAPPSDSSKDNWDIHVPPNGTKFNLWPSAMYPVKSGIDIEEVKKIFFLKKPIQVVFVSSTFKIASLSKIDIREFQNMPYALFQGKRTDNSEFMFSEADFLRINQADIKLLIIWLMQRESTNEAYADALQRLRQYVLYMVIDFSVEWEIGQLGEKEDDEPDLDLNMENDSPGNILKNPHRGVLFSSKGRLRFMRISQKHLFSSEFIQGVIGLLKRTGDQDNVLRVKIIQEHTWFLSFRQWLLNLRNKF</sequence>
<keyword evidence="2" id="KW-1185">Reference proteome</keyword>
<evidence type="ECO:0000313" key="2">
    <source>
        <dbReference type="Proteomes" id="UP001157418"/>
    </source>
</evidence>
<accession>A0AAU9NC63</accession>
<name>A0AAU9NC63_9ASTR</name>
<evidence type="ECO:0000313" key="1">
    <source>
        <dbReference type="EMBL" id="CAH1432990.1"/>
    </source>
</evidence>
<comment type="caution">
    <text evidence="1">The sequence shown here is derived from an EMBL/GenBank/DDBJ whole genome shotgun (WGS) entry which is preliminary data.</text>
</comment>
<protein>
    <submittedName>
        <fullName evidence="1">Uncharacterized protein</fullName>
    </submittedName>
</protein>
<gene>
    <name evidence="1" type="ORF">LVIROSA_LOCUS19606</name>
</gene>
<dbReference type="Proteomes" id="UP001157418">
    <property type="component" value="Unassembled WGS sequence"/>
</dbReference>
<proteinExistence type="predicted"/>
<organism evidence="1 2">
    <name type="scientific">Lactuca virosa</name>
    <dbReference type="NCBI Taxonomy" id="75947"/>
    <lineage>
        <taxon>Eukaryota</taxon>
        <taxon>Viridiplantae</taxon>
        <taxon>Streptophyta</taxon>
        <taxon>Embryophyta</taxon>
        <taxon>Tracheophyta</taxon>
        <taxon>Spermatophyta</taxon>
        <taxon>Magnoliopsida</taxon>
        <taxon>eudicotyledons</taxon>
        <taxon>Gunneridae</taxon>
        <taxon>Pentapetalae</taxon>
        <taxon>asterids</taxon>
        <taxon>campanulids</taxon>
        <taxon>Asterales</taxon>
        <taxon>Asteraceae</taxon>
        <taxon>Cichorioideae</taxon>
        <taxon>Cichorieae</taxon>
        <taxon>Lactucinae</taxon>
        <taxon>Lactuca</taxon>
    </lineage>
</organism>
<dbReference type="EMBL" id="CAKMRJ010003334">
    <property type="protein sequence ID" value="CAH1432990.1"/>
    <property type="molecule type" value="Genomic_DNA"/>
</dbReference>
<reference evidence="1 2" key="1">
    <citation type="submission" date="2022-01" db="EMBL/GenBank/DDBJ databases">
        <authorList>
            <person name="Xiong W."/>
            <person name="Schranz E."/>
        </authorList>
    </citation>
    <scope>NUCLEOTIDE SEQUENCE [LARGE SCALE GENOMIC DNA]</scope>
</reference>
<dbReference type="AlphaFoldDB" id="A0AAU9NC63"/>